<dbReference type="CDD" id="cd08983">
    <property type="entry name" value="GH43_Bt3655-like"/>
    <property type="match status" value="1"/>
</dbReference>
<evidence type="ECO:0000256" key="1">
    <source>
        <dbReference type="ARBA" id="ARBA00009902"/>
    </source>
</evidence>
<dbReference type="Gene3D" id="2.80.10.50">
    <property type="match status" value="1"/>
</dbReference>
<keyword evidence="7" id="KW-1185">Reference proteome</keyword>
<keyword evidence="2" id="KW-0378">Hydrolase</keyword>
<dbReference type="InterPro" id="IPR007934">
    <property type="entry name" value="AbfB_ABD"/>
</dbReference>
<accession>A0ABX9N905</accession>
<dbReference type="EMBL" id="QWEE01000029">
    <property type="protein sequence ID" value="RII93743.1"/>
    <property type="molecule type" value="Genomic_DNA"/>
</dbReference>
<gene>
    <name evidence="6" type="ORF">DZF98_03505</name>
</gene>
<dbReference type="InterPro" id="IPR050727">
    <property type="entry name" value="GH43_arabinanases"/>
</dbReference>
<evidence type="ECO:0000259" key="5">
    <source>
        <dbReference type="Pfam" id="PF05270"/>
    </source>
</evidence>
<dbReference type="PANTHER" id="PTHR43301:SF3">
    <property type="entry name" value="ARABINAN ENDO-1,5-ALPHA-L-ARABINOSIDASE A-RELATED"/>
    <property type="match status" value="1"/>
</dbReference>
<dbReference type="Pfam" id="PF05270">
    <property type="entry name" value="AbfB"/>
    <property type="match status" value="1"/>
</dbReference>
<keyword evidence="3" id="KW-0326">Glycosidase</keyword>
<evidence type="ECO:0000313" key="6">
    <source>
        <dbReference type="EMBL" id="RII93743.1"/>
    </source>
</evidence>
<evidence type="ECO:0000256" key="3">
    <source>
        <dbReference type="ARBA" id="ARBA00023295"/>
    </source>
</evidence>
<comment type="similarity">
    <text evidence="1">Belongs to the glycosyl hydrolase 32 family.</text>
</comment>
<dbReference type="SUPFAM" id="SSF110221">
    <property type="entry name" value="AbfB domain"/>
    <property type="match status" value="1"/>
</dbReference>
<dbReference type="CDD" id="cd23399">
    <property type="entry name" value="beta-trefoil_ABD_ABFB"/>
    <property type="match status" value="1"/>
</dbReference>
<protein>
    <submittedName>
        <fullName evidence="6">Alpha-L-arabinofuranosidase</fullName>
    </submittedName>
</protein>
<dbReference type="InterPro" id="IPR023296">
    <property type="entry name" value="Glyco_hydro_beta-prop_sf"/>
</dbReference>
<feature type="domain" description="Glycosyl hydrolase family 32 N-terminal" evidence="4">
    <location>
        <begin position="51"/>
        <end position="153"/>
    </location>
</feature>
<organism evidence="6 7">
    <name type="scientific">Clavibacter californiensis</name>
    <dbReference type="NCBI Taxonomy" id="1401995"/>
    <lineage>
        <taxon>Bacteria</taxon>
        <taxon>Bacillati</taxon>
        <taxon>Actinomycetota</taxon>
        <taxon>Actinomycetes</taxon>
        <taxon>Micrococcales</taxon>
        <taxon>Microbacteriaceae</taxon>
        <taxon>Clavibacter</taxon>
    </lineage>
</organism>
<name>A0ABX9N905_9MICO</name>
<dbReference type="PANTHER" id="PTHR43301">
    <property type="entry name" value="ARABINAN ENDO-1,5-ALPHA-L-ARABINOSIDASE"/>
    <property type="match status" value="1"/>
</dbReference>
<sequence length="481" mass="52263">MISRSNSTTGPGRSSWRRRLATIAASVALLGAFVAAVPQSAPAEAAAANSAYVMAYFKESPNGSGNSYNVHLAVSKDALEWTALNDNNPILVPTLGTKGIRDPFVYRLQDGSWVMMATDLKNENFTAANPSLHIWTSPDLINWSGDRLLNINSANPNSFTWAPSIFWDPARAKYGITFSANPTGGPFGTILVAYTSDFVTTTTPVTFFDNNGQGGVIDSDVQTDINGVNYLYYRSPAPNETGLMGARSSSLTPGSFTTYTSGLYQGGCVEAPTVVRSLADPNAWWLWGDNYCPNNKFNVWQGSVTTGSWTPLSQRNFTAPLGSKHNSIQPITSTEYTGLIGKYGVSNSTRLKSSNFPDRYVRHQGGAARIDPLPFDPQQDSQWKIVPGLADANAVSFESVNFPGQYLRHSNFAVVLRANDGSAGFAADATFKKVAGLSDSSWSSFQSYNYPTRYLRHRDFSLRIDPVSSAEYGDATFRLVP</sequence>
<evidence type="ECO:0000256" key="2">
    <source>
        <dbReference type="ARBA" id="ARBA00022801"/>
    </source>
</evidence>
<evidence type="ECO:0000313" key="7">
    <source>
        <dbReference type="Proteomes" id="UP000265355"/>
    </source>
</evidence>
<comment type="caution">
    <text evidence="6">The sequence shown here is derived from an EMBL/GenBank/DDBJ whole genome shotgun (WGS) entry which is preliminary data.</text>
</comment>
<dbReference type="SUPFAM" id="SSF75005">
    <property type="entry name" value="Arabinanase/levansucrase/invertase"/>
    <property type="match status" value="1"/>
</dbReference>
<reference evidence="6 7" key="1">
    <citation type="submission" date="2018-08" db="EMBL/GenBank/DDBJ databases">
        <title>Genome Sequence of Clavibacter michiganensis Subspecies type strains, and the Atypical Peach-Colored Strains Isolated from Tomato.</title>
        <authorList>
            <person name="Osdaghi E."/>
            <person name="Portier P."/>
            <person name="Briand M."/>
            <person name="Jacques M.-A."/>
        </authorList>
    </citation>
    <scope>NUCLEOTIDE SEQUENCE [LARGE SCALE GENOMIC DNA]</scope>
    <source>
        <strain evidence="6 7">CFBP 8216</strain>
    </source>
</reference>
<evidence type="ECO:0000259" key="4">
    <source>
        <dbReference type="Pfam" id="PF00251"/>
    </source>
</evidence>
<dbReference type="InterPro" id="IPR036195">
    <property type="entry name" value="AbfB_ABD_sf"/>
</dbReference>
<dbReference type="Proteomes" id="UP000265355">
    <property type="component" value="Unassembled WGS sequence"/>
</dbReference>
<proteinExistence type="inferred from homology"/>
<dbReference type="InterPro" id="IPR013148">
    <property type="entry name" value="Glyco_hydro_32_N"/>
</dbReference>
<dbReference type="Gene3D" id="2.115.10.20">
    <property type="entry name" value="Glycosyl hydrolase domain, family 43"/>
    <property type="match status" value="1"/>
</dbReference>
<dbReference type="Pfam" id="PF00251">
    <property type="entry name" value="Glyco_hydro_32N"/>
    <property type="match status" value="1"/>
</dbReference>
<dbReference type="RefSeq" id="WP_119372500.1">
    <property type="nucleotide sequence ID" value="NZ_CP040792.1"/>
</dbReference>
<feature type="domain" description="Alpha-L-arabinofuranosidase B arabinose-binding" evidence="5">
    <location>
        <begin position="350"/>
        <end position="478"/>
    </location>
</feature>